<dbReference type="Proteomes" id="UP000319627">
    <property type="component" value="Unassembled WGS sequence"/>
</dbReference>
<evidence type="ECO:0000313" key="2">
    <source>
        <dbReference type="Proteomes" id="UP000319627"/>
    </source>
</evidence>
<name>A0A562J2W2_9GAMM</name>
<proteinExistence type="predicted"/>
<protein>
    <recommendedName>
        <fullName evidence="3">HEPN domain-containing protein</fullName>
    </recommendedName>
</protein>
<reference evidence="1 2" key="1">
    <citation type="submission" date="2019-07" db="EMBL/GenBank/DDBJ databases">
        <title>Genomic Encyclopedia of Type Strains, Phase I: the one thousand microbial genomes (KMG-I) project.</title>
        <authorList>
            <person name="Kyrpides N."/>
        </authorList>
    </citation>
    <scope>NUCLEOTIDE SEQUENCE [LARGE SCALE GENOMIC DNA]</scope>
    <source>
        <strain evidence="1 2">DSM 375</strain>
    </source>
</reference>
<dbReference type="AlphaFoldDB" id="A0A562J2W2"/>
<evidence type="ECO:0008006" key="3">
    <source>
        <dbReference type="Google" id="ProtNLM"/>
    </source>
</evidence>
<accession>A0A562J2W2</accession>
<evidence type="ECO:0000313" key="1">
    <source>
        <dbReference type="EMBL" id="TWH77556.1"/>
    </source>
</evidence>
<dbReference type="RefSeq" id="WP_144570216.1">
    <property type="nucleotide sequence ID" value="NZ_VLKG01000001.1"/>
</dbReference>
<gene>
    <name evidence="1" type="ORF">LX59_00474</name>
</gene>
<keyword evidence="2" id="KW-1185">Reference proteome</keyword>
<sequence>MEKIPNAKVWILGREYLEAAESLVKEMKLWPAAVLAALSIEIFLKSFLAQEDKHGYPSTQRGHPLTDLFSKIDVADQAEIIRFSSQIDSTYDVRASLAKFNDIFTVARYRYEREAVKSVGNDIVIFACHLCDAILELGKSRGV</sequence>
<organism evidence="1 2">
    <name type="scientific">Azomonas agilis</name>
    <dbReference type="NCBI Taxonomy" id="116849"/>
    <lineage>
        <taxon>Bacteria</taxon>
        <taxon>Pseudomonadati</taxon>
        <taxon>Pseudomonadota</taxon>
        <taxon>Gammaproteobacteria</taxon>
        <taxon>Pseudomonadales</taxon>
        <taxon>Pseudomonadaceae</taxon>
        <taxon>Azomonas</taxon>
    </lineage>
</organism>
<dbReference type="Gene3D" id="1.20.120.330">
    <property type="entry name" value="Nucleotidyltransferases domain 2"/>
    <property type="match status" value="1"/>
</dbReference>
<dbReference type="EMBL" id="VLKG01000001">
    <property type="protein sequence ID" value="TWH77556.1"/>
    <property type="molecule type" value="Genomic_DNA"/>
</dbReference>
<comment type="caution">
    <text evidence="1">The sequence shown here is derived from an EMBL/GenBank/DDBJ whole genome shotgun (WGS) entry which is preliminary data.</text>
</comment>